<gene>
    <name evidence="10" type="ORF">RIF29_04908</name>
</gene>
<dbReference type="GO" id="GO:0071555">
    <property type="term" value="P:cell wall organization"/>
    <property type="evidence" value="ECO:0007669"/>
    <property type="project" value="UniProtKB-KW"/>
</dbReference>
<evidence type="ECO:0000256" key="9">
    <source>
        <dbReference type="SAM" id="Phobius"/>
    </source>
</evidence>
<evidence type="ECO:0000256" key="4">
    <source>
        <dbReference type="ARBA" id="ARBA00022525"/>
    </source>
</evidence>
<dbReference type="InterPro" id="IPR011050">
    <property type="entry name" value="Pectin_lyase_fold/virulence"/>
</dbReference>
<name>A0AAN9P9H8_CROPI</name>
<dbReference type="AlphaFoldDB" id="A0AAN9P9H8"/>
<keyword evidence="5 8" id="KW-0378">Hydrolase</keyword>
<proteinExistence type="inferred from homology"/>
<evidence type="ECO:0000313" key="10">
    <source>
        <dbReference type="EMBL" id="KAK7290465.1"/>
    </source>
</evidence>
<dbReference type="GO" id="GO:0004650">
    <property type="term" value="F:polygalacturonase activity"/>
    <property type="evidence" value="ECO:0007669"/>
    <property type="project" value="InterPro"/>
</dbReference>
<protein>
    <submittedName>
        <fullName evidence="10">Uncharacterized protein</fullName>
    </submittedName>
</protein>
<evidence type="ECO:0000256" key="2">
    <source>
        <dbReference type="ARBA" id="ARBA00008834"/>
    </source>
</evidence>
<keyword evidence="9" id="KW-0472">Membrane</keyword>
<keyword evidence="6 8" id="KW-0326">Glycosidase</keyword>
<evidence type="ECO:0000256" key="7">
    <source>
        <dbReference type="ARBA" id="ARBA00023316"/>
    </source>
</evidence>
<dbReference type="GO" id="GO:0005975">
    <property type="term" value="P:carbohydrate metabolic process"/>
    <property type="evidence" value="ECO:0007669"/>
    <property type="project" value="InterPro"/>
</dbReference>
<keyword evidence="11" id="KW-1185">Reference proteome</keyword>
<dbReference type="InterPro" id="IPR000743">
    <property type="entry name" value="Glyco_hydro_28"/>
</dbReference>
<dbReference type="InterPro" id="IPR012334">
    <property type="entry name" value="Pectin_lyas_fold"/>
</dbReference>
<dbReference type="Proteomes" id="UP001372338">
    <property type="component" value="Unassembled WGS sequence"/>
</dbReference>
<comment type="caution">
    <text evidence="10">The sequence shown here is derived from an EMBL/GenBank/DDBJ whole genome shotgun (WGS) entry which is preliminary data.</text>
</comment>
<evidence type="ECO:0000256" key="6">
    <source>
        <dbReference type="ARBA" id="ARBA00023295"/>
    </source>
</evidence>
<dbReference type="Pfam" id="PF00295">
    <property type="entry name" value="Glyco_hydro_28"/>
    <property type="match status" value="1"/>
</dbReference>
<evidence type="ECO:0000313" key="11">
    <source>
        <dbReference type="Proteomes" id="UP001372338"/>
    </source>
</evidence>
<dbReference type="SUPFAM" id="SSF51126">
    <property type="entry name" value="Pectin lyase-like"/>
    <property type="match status" value="1"/>
</dbReference>
<comment type="subcellular location">
    <subcellularLocation>
        <location evidence="1">Secreted</location>
        <location evidence="1">Cell wall</location>
    </subcellularLocation>
</comment>
<evidence type="ECO:0000256" key="3">
    <source>
        <dbReference type="ARBA" id="ARBA00022512"/>
    </source>
</evidence>
<keyword evidence="7" id="KW-0961">Cell wall biogenesis/degradation</keyword>
<dbReference type="InterPro" id="IPR006626">
    <property type="entry name" value="PbH1"/>
</dbReference>
<dbReference type="Gene3D" id="2.160.20.10">
    <property type="entry name" value="Single-stranded right-handed beta-helix, Pectin lyase-like"/>
    <property type="match status" value="1"/>
</dbReference>
<comment type="similarity">
    <text evidence="2 8">Belongs to the glycosyl hydrolase 28 family.</text>
</comment>
<keyword evidence="9" id="KW-1133">Transmembrane helix</keyword>
<evidence type="ECO:0000256" key="5">
    <source>
        <dbReference type="ARBA" id="ARBA00022801"/>
    </source>
</evidence>
<accession>A0AAN9P9H8</accession>
<dbReference type="SMART" id="SM00710">
    <property type="entry name" value="PbH1"/>
    <property type="match status" value="3"/>
</dbReference>
<dbReference type="PANTHER" id="PTHR31375">
    <property type="match status" value="1"/>
</dbReference>
<keyword evidence="3" id="KW-0134">Cell wall</keyword>
<keyword evidence="9" id="KW-0812">Transmembrane</keyword>
<feature type="transmembrane region" description="Helical" evidence="9">
    <location>
        <begin position="23"/>
        <end position="40"/>
    </location>
</feature>
<sequence length="316" mass="34232">MVVGVARGLENNSRGLKVLKEDFLIIGFLIFFLASCNFWAGNGQTTFDLLSYGAKGDGHSDDSQAFAKAWKALCGANQSTIIPTLVVPDRYTFFLNQMRFKGPCRSNQVHIQILGNLLAPVRNSWGACSRHWLYFFGVDGMTIDGSGVINGQGHDWWGNALLFERCNELQISGLTHINGPGFHIFVAHSENISISHVNITSPEHSRNTDGIDISSSKRVNIHDSIIGTGDDCIAIKGGTQFVNISQVQCGPGHGISVGSLGENEEEEFVSDIHVWNCSFSGATGGAKIKTWPLREQICAPQLMGVKASSSTTTGLE</sequence>
<evidence type="ECO:0000256" key="1">
    <source>
        <dbReference type="ARBA" id="ARBA00004191"/>
    </source>
</evidence>
<dbReference type="EMBL" id="JAYWIO010000001">
    <property type="protein sequence ID" value="KAK7290465.1"/>
    <property type="molecule type" value="Genomic_DNA"/>
</dbReference>
<reference evidence="10 11" key="1">
    <citation type="submission" date="2024-01" db="EMBL/GenBank/DDBJ databases">
        <title>The genomes of 5 underutilized Papilionoideae crops provide insights into root nodulation and disease resistanc.</title>
        <authorList>
            <person name="Yuan L."/>
        </authorList>
    </citation>
    <scope>NUCLEOTIDE SEQUENCE [LARGE SCALE GENOMIC DNA]</scope>
    <source>
        <strain evidence="10">ZHUSHIDOU_FW_LH</strain>
        <tissue evidence="10">Leaf</tissue>
    </source>
</reference>
<evidence type="ECO:0000256" key="8">
    <source>
        <dbReference type="RuleBase" id="RU361169"/>
    </source>
</evidence>
<organism evidence="10 11">
    <name type="scientific">Crotalaria pallida</name>
    <name type="common">Smooth rattlebox</name>
    <name type="synonym">Crotalaria striata</name>
    <dbReference type="NCBI Taxonomy" id="3830"/>
    <lineage>
        <taxon>Eukaryota</taxon>
        <taxon>Viridiplantae</taxon>
        <taxon>Streptophyta</taxon>
        <taxon>Embryophyta</taxon>
        <taxon>Tracheophyta</taxon>
        <taxon>Spermatophyta</taxon>
        <taxon>Magnoliopsida</taxon>
        <taxon>eudicotyledons</taxon>
        <taxon>Gunneridae</taxon>
        <taxon>Pentapetalae</taxon>
        <taxon>rosids</taxon>
        <taxon>fabids</taxon>
        <taxon>Fabales</taxon>
        <taxon>Fabaceae</taxon>
        <taxon>Papilionoideae</taxon>
        <taxon>50 kb inversion clade</taxon>
        <taxon>genistoids sensu lato</taxon>
        <taxon>core genistoids</taxon>
        <taxon>Crotalarieae</taxon>
        <taxon>Crotalaria</taxon>
    </lineage>
</organism>
<keyword evidence="4" id="KW-0964">Secreted</keyword>